<accession>A0A5Q0TF95</accession>
<evidence type="ECO:0000256" key="3">
    <source>
        <dbReference type="ARBA" id="ARBA00022692"/>
    </source>
</evidence>
<evidence type="ECO:0008006" key="9">
    <source>
        <dbReference type="Google" id="ProtNLM"/>
    </source>
</evidence>
<feature type="transmembrane region" description="Helical" evidence="6">
    <location>
        <begin position="158"/>
        <end position="176"/>
    </location>
</feature>
<evidence type="ECO:0000313" key="7">
    <source>
        <dbReference type="EMBL" id="QGA63979.1"/>
    </source>
</evidence>
<dbReference type="InterPro" id="IPR012506">
    <property type="entry name" value="TMEM86B-like"/>
</dbReference>
<dbReference type="Proteomes" id="UP000348942">
    <property type="component" value="Chromosome 1"/>
</dbReference>
<evidence type="ECO:0000256" key="6">
    <source>
        <dbReference type="SAM" id="Phobius"/>
    </source>
</evidence>
<feature type="transmembrane region" description="Helical" evidence="6">
    <location>
        <begin position="188"/>
        <end position="206"/>
    </location>
</feature>
<evidence type="ECO:0000256" key="4">
    <source>
        <dbReference type="ARBA" id="ARBA00022989"/>
    </source>
</evidence>
<feature type="transmembrane region" description="Helical" evidence="6">
    <location>
        <begin position="128"/>
        <end position="146"/>
    </location>
</feature>
<sequence length="207" mass="23082">MIYWLTMSVLTVLMCITIKNESNNALRILKPASLMVLMSSVLLTHPPYSLAYLALLCGLSVSLFALLKEAFGKQSKRGEFICFALISSCYSVIFWIQVEAVSWGMPVILMAFSIVLFFLLLPLFEGFVVPAAAIGIIVWQLSWAAGEVWKAHHLLADLTGFIGSLILALSALIWVVHHFKASFRYSNYVFLVSYFVAQTLITSSIIF</sequence>
<proteinExistence type="inferred from homology"/>
<reference evidence="7 8" key="1">
    <citation type="submission" date="2019-10" db="EMBL/GenBank/DDBJ databases">
        <title>Vibrio sp. nov., isolated from Coralline algae surface.</title>
        <authorList>
            <person name="Geng Y."/>
            <person name="Zhang X."/>
        </authorList>
    </citation>
    <scope>NUCLEOTIDE SEQUENCE [LARGE SCALE GENOMIC DNA]</scope>
    <source>
        <strain evidence="7 8">SM1977</strain>
    </source>
</reference>
<gene>
    <name evidence="7" type="ORF">GFB47_00155</name>
</gene>
<feature type="transmembrane region" description="Helical" evidence="6">
    <location>
        <begin position="103"/>
        <end position="121"/>
    </location>
</feature>
<name>A0A5Q0TF95_9VIBR</name>
<evidence type="ECO:0000313" key="8">
    <source>
        <dbReference type="Proteomes" id="UP000348942"/>
    </source>
</evidence>
<dbReference type="EMBL" id="CP045699">
    <property type="protein sequence ID" value="QGA63979.1"/>
    <property type="molecule type" value="Genomic_DNA"/>
</dbReference>
<evidence type="ECO:0000256" key="1">
    <source>
        <dbReference type="ARBA" id="ARBA00004141"/>
    </source>
</evidence>
<keyword evidence="5 6" id="KW-0472">Membrane</keyword>
<keyword evidence="8" id="KW-1185">Reference proteome</keyword>
<dbReference type="GO" id="GO:0016020">
    <property type="term" value="C:membrane"/>
    <property type="evidence" value="ECO:0007669"/>
    <property type="project" value="UniProtKB-SubCell"/>
</dbReference>
<feature type="transmembrane region" description="Helical" evidence="6">
    <location>
        <begin position="48"/>
        <end position="67"/>
    </location>
</feature>
<comment type="subcellular location">
    <subcellularLocation>
        <location evidence="1">Membrane</location>
        <topology evidence="1">Multi-pass membrane protein</topology>
    </subcellularLocation>
</comment>
<evidence type="ECO:0000256" key="5">
    <source>
        <dbReference type="ARBA" id="ARBA00023136"/>
    </source>
</evidence>
<dbReference type="Pfam" id="PF07947">
    <property type="entry name" value="YhhN"/>
    <property type="match status" value="1"/>
</dbReference>
<evidence type="ECO:0000256" key="2">
    <source>
        <dbReference type="ARBA" id="ARBA00007375"/>
    </source>
</evidence>
<organism evidence="7 8">
    <name type="scientific">Vibrio algicola</name>
    <dbReference type="NCBI Taxonomy" id="2662262"/>
    <lineage>
        <taxon>Bacteria</taxon>
        <taxon>Pseudomonadati</taxon>
        <taxon>Pseudomonadota</taxon>
        <taxon>Gammaproteobacteria</taxon>
        <taxon>Vibrionales</taxon>
        <taxon>Vibrionaceae</taxon>
        <taxon>Vibrio</taxon>
    </lineage>
</organism>
<dbReference type="AlphaFoldDB" id="A0A5Q0TF95"/>
<comment type="similarity">
    <text evidence="2">Belongs to the TMEM86 family.</text>
</comment>
<protein>
    <recommendedName>
        <fullName evidence="9">Lysoplasmalogenase</fullName>
    </recommendedName>
</protein>
<keyword evidence="4 6" id="KW-1133">Transmembrane helix</keyword>
<keyword evidence="3 6" id="KW-0812">Transmembrane</keyword>
<feature type="transmembrane region" description="Helical" evidence="6">
    <location>
        <begin position="79"/>
        <end position="97"/>
    </location>
</feature>